<evidence type="ECO:0000313" key="3">
    <source>
        <dbReference type="EMBL" id="SNC72489.1"/>
    </source>
</evidence>
<dbReference type="Pfam" id="PF00300">
    <property type="entry name" value="His_Phos_1"/>
    <property type="match status" value="1"/>
</dbReference>
<keyword evidence="4" id="KW-1185">Reference proteome</keyword>
<gene>
    <name evidence="3" type="ORF">SAMN05445756_1863</name>
</gene>
<dbReference type="Gene3D" id="3.30.420.10">
    <property type="entry name" value="Ribonuclease H-like superfamily/Ribonuclease H"/>
    <property type="match status" value="1"/>
</dbReference>
<dbReference type="GO" id="GO:0004523">
    <property type="term" value="F:RNA-DNA hybrid ribonuclease activity"/>
    <property type="evidence" value="ECO:0007669"/>
    <property type="project" value="InterPro"/>
</dbReference>
<dbReference type="SMART" id="SM00855">
    <property type="entry name" value="PGAM"/>
    <property type="match status" value="1"/>
</dbReference>
<dbReference type="SUPFAM" id="SSF53254">
    <property type="entry name" value="Phosphoglycerate mutase-like"/>
    <property type="match status" value="1"/>
</dbReference>
<dbReference type="PROSITE" id="PS50879">
    <property type="entry name" value="RNASE_H_1"/>
    <property type="match status" value="1"/>
</dbReference>
<dbReference type="PANTHER" id="PTHR48100:SF1">
    <property type="entry name" value="HISTIDINE PHOSPHATASE FAMILY PROTEIN-RELATED"/>
    <property type="match status" value="1"/>
</dbReference>
<dbReference type="CDD" id="cd09279">
    <property type="entry name" value="RNase_HI_like"/>
    <property type="match status" value="1"/>
</dbReference>
<evidence type="ECO:0000313" key="4">
    <source>
        <dbReference type="Proteomes" id="UP000198122"/>
    </source>
</evidence>
<dbReference type="GO" id="GO:0016791">
    <property type="term" value="F:phosphatase activity"/>
    <property type="evidence" value="ECO:0007669"/>
    <property type="project" value="TreeGrafter"/>
</dbReference>
<organism evidence="3 4">
    <name type="scientific">Kytococcus aerolatus</name>
    <dbReference type="NCBI Taxonomy" id="592308"/>
    <lineage>
        <taxon>Bacteria</taxon>
        <taxon>Bacillati</taxon>
        <taxon>Actinomycetota</taxon>
        <taxon>Actinomycetes</taxon>
        <taxon>Micrococcales</taxon>
        <taxon>Kytococcaceae</taxon>
        <taxon>Kytococcus</taxon>
    </lineage>
</organism>
<proteinExistence type="predicted"/>
<dbReference type="InterPro" id="IPR050275">
    <property type="entry name" value="PGM_Phosphatase"/>
</dbReference>
<dbReference type="Proteomes" id="UP000198122">
    <property type="component" value="Unassembled WGS sequence"/>
</dbReference>
<dbReference type="RefSeq" id="WP_234994379.1">
    <property type="nucleotide sequence ID" value="NZ_FYEZ01000002.1"/>
</dbReference>
<dbReference type="Gene3D" id="3.40.50.1240">
    <property type="entry name" value="Phosphoglycerate mutase-like"/>
    <property type="match status" value="1"/>
</dbReference>
<accession>A0A212U2K7</accession>
<dbReference type="GO" id="GO:0005737">
    <property type="term" value="C:cytoplasm"/>
    <property type="evidence" value="ECO:0007669"/>
    <property type="project" value="TreeGrafter"/>
</dbReference>
<dbReference type="InterPro" id="IPR036397">
    <property type="entry name" value="RNaseH_sf"/>
</dbReference>
<dbReference type="EMBL" id="FYEZ01000002">
    <property type="protein sequence ID" value="SNC72489.1"/>
    <property type="molecule type" value="Genomic_DNA"/>
</dbReference>
<feature type="region of interest" description="Disordered" evidence="1">
    <location>
        <begin position="130"/>
        <end position="167"/>
    </location>
</feature>
<dbReference type="SUPFAM" id="SSF53098">
    <property type="entry name" value="Ribonuclease H-like"/>
    <property type="match status" value="1"/>
</dbReference>
<dbReference type="AlphaFoldDB" id="A0A212U2K7"/>
<dbReference type="InterPro" id="IPR029033">
    <property type="entry name" value="His_PPase_superfam"/>
</dbReference>
<protein>
    <submittedName>
        <fullName evidence="3">Probable phosphoglycerate mutase</fullName>
    </submittedName>
</protein>
<dbReference type="PANTHER" id="PTHR48100">
    <property type="entry name" value="BROAD-SPECIFICITY PHOSPHATASE YOR283W-RELATED"/>
    <property type="match status" value="1"/>
</dbReference>
<dbReference type="GO" id="GO:0003676">
    <property type="term" value="F:nucleic acid binding"/>
    <property type="evidence" value="ECO:0007669"/>
    <property type="project" value="InterPro"/>
</dbReference>
<evidence type="ECO:0000259" key="2">
    <source>
        <dbReference type="PROSITE" id="PS50879"/>
    </source>
</evidence>
<dbReference type="CDD" id="cd07067">
    <property type="entry name" value="HP_PGM_like"/>
    <property type="match status" value="1"/>
</dbReference>
<dbReference type="InterPro" id="IPR012337">
    <property type="entry name" value="RNaseH-like_sf"/>
</dbReference>
<feature type="domain" description="RNase H type-1" evidence="2">
    <location>
        <begin position="1"/>
        <end position="139"/>
    </location>
</feature>
<name>A0A212U2K7_9MICO</name>
<reference evidence="3 4" key="1">
    <citation type="submission" date="2017-06" db="EMBL/GenBank/DDBJ databases">
        <authorList>
            <person name="Kim H.J."/>
            <person name="Triplett B.A."/>
        </authorList>
    </citation>
    <scope>NUCLEOTIDE SEQUENCE [LARGE SCALE GENOMIC DNA]</scope>
    <source>
        <strain evidence="3 4">DSM 22179</strain>
    </source>
</reference>
<dbReference type="InterPro" id="IPR002156">
    <property type="entry name" value="RNaseH_domain"/>
</dbReference>
<evidence type="ECO:0000256" key="1">
    <source>
        <dbReference type="SAM" id="MobiDB-lite"/>
    </source>
</evidence>
<dbReference type="Pfam" id="PF13456">
    <property type="entry name" value="RVT_3"/>
    <property type="match status" value="1"/>
</dbReference>
<dbReference type="InterPro" id="IPR013078">
    <property type="entry name" value="His_Pase_superF_clade-1"/>
</dbReference>
<sequence length="414" mass="44709">MSTWIIEADGGSRGNPGVAGYGALVRDPEGSLVAERAAPLGRASNNVAEYRGLVAGLEALRDVAPLEAGDRVVVRMDSKLVIEQMAGRWKIKHPDMQELARQAQAIVRELRELGVEPEWTWIPRASNGEADRLSNVGMDGETVRRDLAPRQGTSPEQDAATGGEDASDAVVGVTEVEDTTHTPEVPVDTPEHRWQLVLLRHGVTRFTETYRIDGRGGTNPPLSELGLAQADRAARELGERLAEPAAAGRVAVVTSSLQRAQQTGGAVARALGVEPRTEAAFDEQAFGDWDGLTWQEVDARGQGLARSFARERDFVIPGGESHDEVAQRVLEALRAVGHRAAQEELHTVVVAAHRIAIMTVLEAVLGVDYPRSWTLGQDPAAFHTLEVVGSDPVEGFAELSGLNVRHHLHDLPTR</sequence>